<dbReference type="Gene3D" id="3.30.460.10">
    <property type="entry name" value="Beta Polymerase, domain 2"/>
    <property type="match status" value="1"/>
</dbReference>
<dbReference type="GO" id="GO:0046872">
    <property type="term" value="F:metal ion binding"/>
    <property type="evidence" value="ECO:0007669"/>
    <property type="project" value="UniProtKB-KW"/>
</dbReference>
<dbReference type="Gene3D" id="1.10.246.80">
    <property type="match status" value="1"/>
</dbReference>
<dbReference type="SUPFAM" id="SSF81891">
    <property type="entry name" value="Poly A polymerase C-terminal region-like"/>
    <property type="match status" value="1"/>
</dbReference>
<keyword evidence="2 8" id="KW-0808">Transferase</keyword>
<dbReference type="SMART" id="SM00471">
    <property type="entry name" value="HDc"/>
    <property type="match status" value="1"/>
</dbReference>
<proteinExistence type="inferred from homology"/>
<dbReference type="GO" id="GO:0000166">
    <property type="term" value="F:nucleotide binding"/>
    <property type="evidence" value="ECO:0007669"/>
    <property type="project" value="UniProtKB-KW"/>
</dbReference>
<keyword evidence="6" id="KW-0547">Nucleotide-binding</keyword>
<keyword evidence="4" id="KW-0548">Nucleotidyltransferase</keyword>
<dbReference type="Pfam" id="PF01966">
    <property type="entry name" value="HD"/>
    <property type="match status" value="1"/>
</dbReference>
<evidence type="ECO:0000256" key="7">
    <source>
        <dbReference type="ARBA" id="ARBA00022842"/>
    </source>
</evidence>
<evidence type="ECO:0000256" key="5">
    <source>
        <dbReference type="ARBA" id="ARBA00022723"/>
    </source>
</evidence>
<keyword evidence="7" id="KW-0460">Magnesium</keyword>
<dbReference type="GO" id="GO:0016779">
    <property type="term" value="F:nucleotidyltransferase activity"/>
    <property type="evidence" value="ECO:0007669"/>
    <property type="project" value="UniProtKB-KW"/>
</dbReference>
<dbReference type="Gene3D" id="1.10.3090.10">
    <property type="entry name" value="cca-adding enzyme, domain 2"/>
    <property type="match status" value="1"/>
</dbReference>
<gene>
    <name evidence="10" type="ORF">A2W58_00895</name>
</gene>
<name>A0A1G2T5W7_9BACT</name>
<dbReference type="SUPFAM" id="SSF81301">
    <property type="entry name" value="Nucleotidyltransferase"/>
    <property type="match status" value="1"/>
</dbReference>
<evidence type="ECO:0000256" key="8">
    <source>
        <dbReference type="RuleBase" id="RU003953"/>
    </source>
</evidence>
<dbReference type="InterPro" id="IPR002646">
    <property type="entry name" value="PolA_pol_head_dom"/>
</dbReference>
<evidence type="ECO:0000256" key="3">
    <source>
        <dbReference type="ARBA" id="ARBA00022694"/>
    </source>
</evidence>
<feature type="domain" description="HD/PDEase" evidence="9">
    <location>
        <begin position="279"/>
        <end position="391"/>
    </location>
</feature>
<dbReference type="InterPro" id="IPR032828">
    <property type="entry name" value="PolyA_RNA-bd"/>
</dbReference>
<evidence type="ECO:0000256" key="1">
    <source>
        <dbReference type="ARBA" id="ARBA00001946"/>
    </source>
</evidence>
<dbReference type="GO" id="GO:0000049">
    <property type="term" value="F:tRNA binding"/>
    <property type="evidence" value="ECO:0007669"/>
    <property type="project" value="TreeGrafter"/>
</dbReference>
<evidence type="ECO:0000313" key="11">
    <source>
        <dbReference type="Proteomes" id="UP000179264"/>
    </source>
</evidence>
<dbReference type="CDD" id="cd00077">
    <property type="entry name" value="HDc"/>
    <property type="match status" value="1"/>
</dbReference>
<evidence type="ECO:0000313" key="10">
    <source>
        <dbReference type="EMBL" id="OHA92542.1"/>
    </source>
</evidence>
<dbReference type="PANTHER" id="PTHR46173">
    <property type="entry name" value="CCA TRNA NUCLEOTIDYLTRANSFERASE 1, MITOCHONDRIAL"/>
    <property type="match status" value="1"/>
</dbReference>
<evidence type="ECO:0000256" key="6">
    <source>
        <dbReference type="ARBA" id="ARBA00022741"/>
    </source>
</evidence>
<protein>
    <recommendedName>
        <fullName evidence="9">HD/PDEase domain-containing protein</fullName>
    </recommendedName>
</protein>
<keyword evidence="8" id="KW-0694">RNA-binding</keyword>
<dbReference type="InterPro" id="IPR006675">
    <property type="entry name" value="HDIG_dom"/>
</dbReference>
<dbReference type="EMBL" id="MHVL01000046">
    <property type="protein sequence ID" value="OHA92542.1"/>
    <property type="molecule type" value="Genomic_DNA"/>
</dbReference>
<dbReference type="GO" id="GO:0008033">
    <property type="term" value="P:tRNA processing"/>
    <property type="evidence" value="ECO:0007669"/>
    <property type="project" value="UniProtKB-KW"/>
</dbReference>
<dbReference type="Pfam" id="PF01743">
    <property type="entry name" value="PolyA_pol"/>
    <property type="match status" value="1"/>
</dbReference>
<evidence type="ECO:0000259" key="9">
    <source>
        <dbReference type="SMART" id="SM00471"/>
    </source>
</evidence>
<dbReference type="AlphaFoldDB" id="A0A1G2T5W7"/>
<reference evidence="10 11" key="1">
    <citation type="journal article" date="2016" name="Nat. Commun.">
        <title>Thousands of microbial genomes shed light on interconnected biogeochemical processes in an aquifer system.</title>
        <authorList>
            <person name="Anantharaman K."/>
            <person name="Brown C.T."/>
            <person name="Hug L.A."/>
            <person name="Sharon I."/>
            <person name="Castelle C.J."/>
            <person name="Probst A.J."/>
            <person name="Thomas B.C."/>
            <person name="Singh A."/>
            <person name="Wilkins M.J."/>
            <person name="Karaoz U."/>
            <person name="Brodie E.L."/>
            <person name="Williams K.H."/>
            <person name="Hubbard S.S."/>
            <person name="Banfield J.F."/>
        </authorList>
    </citation>
    <scope>NUCLEOTIDE SEQUENCE [LARGE SCALE GENOMIC DNA]</scope>
</reference>
<organism evidence="10 11">
    <name type="scientific">Candidatus Zambryskibacteria bacterium RIFCSPHIGHO2_02_38_10.5</name>
    <dbReference type="NCBI Taxonomy" id="1802742"/>
    <lineage>
        <taxon>Bacteria</taxon>
        <taxon>Candidatus Zambryskiibacteriota</taxon>
    </lineage>
</organism>
<evidence type="ECO:0000256" key="4">
    <source>
        <dbReference type="ARBA" id="ARBA00022695"/>
    </source>
</evidence>
<dbReference type="Proteomes" id="UP000179264">
    <property type="component" value="Unassembled WGS sequence"/>
</dbReference>
<dbReference type="CDD" id="cd05398">
    <property type="entry name" value="NT_ClassII-CCAase"/>
    <property type="match status" value="1"/>
</dbReference>
<evidence type="ECO:0000256" key="2">
    <source>
        <dbReference type="ARBA" id="ARBA00022679"/>
    </source>
</evidence>
<comment type="cofactor">
    <cofactor evidence="1">
        <name>Mg(2+)</name>
        <dbReference type="ChEBI" id="CHEBI:18420"/>
    </cofactor>
</comment>
<dbReference type="NCBIfam" id="TIGR00277">
    <property type="entry name" value="HDIG"/>
    <property type="match status" value="1"/>
</dbReference>
<comment type="caution">
    <text evidence="10">The sequence shown here is derived from an EMBL/GenBank/DDBJ whole genome shotgun (WGS) entry which is preliminary data.</text>
</comment>
<dbReference type="InterPro" id="IPR050264">
    <property type="entry name" value="Bact_CCA-adding_enz_type3_sf"/>
</dbReference>
<keyword evidence="5" id="KW-0479">Metal-binding</keyword>
<keyword evidence="3" id="KW-0819">tRNA processing</keyword>
<dbReference type="InterPro" id="IPR043519">
    <property type="entry name" value="NT_sf"/>
</dbReference>
<dbReference type="Pfam" id="PF12627">
    <property type="entry name" value="PolyA_pol_RNAbd"/>
    <property type="match status" value="1"/>
</dbReference>
<dbReference type="InterPro" id="IPR003607">
    <property type="entry name" value="HD/PDEase_dom"/>
</dbReference>
<sequence>MKFSISTNKGEENTELNRANIPNEVSRVTETLETAGFEAFLVGGCVRDLILSKNPKDWDVTTNATPDQIISLFNKTFYENDFGTVGVIFENISDESLLRQSATSQPASATSTSMVVEVTPYRLESTYSDNRHPDKVTFSQQIEDDLKRRDFTINALAYSVSKKNVVDLYKGQEDIKDKIIRTVGNPVARFREDGLRILRAVRFSCELQFKISPETEKAILEYGHLLKNISSERIRDEFSKMIMSDKPLEGMLTLKKLGLLQYITPELEKTIGVEQNKAHAYDVWEHLLRSLQHAADQKLNLDMRLSALFHDISKPETRRWGKDTWTFYGHEVVGARVTKKILNELKYPSKIVDKGVTMVRWHMFFSDTEQITLSAVRRMIANVGKENIWDLMNLRICDRIGTGRPKANPYRLRKYRSMVEEALRDPVSVAMLKIDGKKVMNVTHVTPGPKIGYVLNALLEEVLEDPKKNTEEYLENRAKELILLPENELKTLGDSGKQIKEEADEAEIKKIRSKHWVK</sequence>
<comment type="similarity">
    <text evidence="8">Belongs to the tRNA nucleotidyltransferase/poly(A) polymerase family.</text>
</comment>
<dbReference type="PANTHER" id="PTHR46173:SF1">
    <property type="entry name" value="CCA TRNA NUCLEOTIDYLTRANSFERASE 1, MITOCHONDRIAL"/>
    <property type="match status" value="1"/>
</dbReference>
<accession>A0A1G2T5W7</accession>
<dbReference type="InterPro" id="IPR006674">
    <property type="entry name" value="HD_domain"/>
</dbReference>